<sequence>MKRPLGAGHGTRREAFKILLELQKIIQVFKVSDGSGM</sequence>
<accession>A0ABP9V7W3</accession>
<organism evidence="1 2">
    <name type="scientific">Rubritalea halochordaticola</name>
    <dbReference type="NCBI Taxonomy" id="714537"/>
    <lineage>
        <taxon>Bacteria</taxon>
        <taxon>Pseudomonadati</taxon>
        <taxon>Verrucomicrobiota</taxon>
        <taxon>Verrucomicrobiia</taxon>
        <taxon>Verrucomicrobiales</taxon>
        <taxon>Rubritaleaceae</taxon>
        <taxon>Rubritalea</taxon>
    </lineage>
</organism>
<name>A0ABP9V7W3_9BACT</name>
<proteinExistence type="predicted"/>
<comment type="caution">
    <text evidence="1">The sequence shown here is derived from an EMBL/GenBank/DDBJ whole genome shotgun (WGS) entry which is preliminary data.</text>
</comment>
<dbReference type="EMBL" id="BAABRL010000022">
    <property type="protein sequence ID" value="GAA5497644.1"/>
    <property type="molecule type" value="Genomic_DNA"/>
</dbReference>
<evidence type="ECO:0000313" key="1">
    <source>
        <dbReference type="EMBL" id="GAA5497644.1"/>
    </source>
</evidence>
<protein>
    <submittedName>
        <fullName evidence="1">Uncharacterized protein</fullName>
    </submittedName>
</protein>
<reference evidence="1 2" key="1">
    <citation type="submission" date="2024-02" db="EMBL/GenBank/DDBJ databases">
        <title>Rubritalea halochordaticola NBRC 107102.</title>
        <authorList>
            <person name="Ichikawa N."/>
            <person name="Katano-Makiyama Y."/>
            <person name="Hidaka K."/>
        </authorList>
    </citation>
    <scope>NUCLEOTIDE SEQUENCE [LARGE SCALE GENOMIC DNA]</scope>
    <source>
        <strain evidence="1 2">NBRC 107102</strain>
    </source>
</reference>
<keyword evidence="2" id="KW-1185">Reference proteome</keyword>
<gene>
    <name evidence="1" type="ORF">Rhal01_03840</name>
</gene>
<evidence type="ECO:0000313" key="2">
    <source>
        <dbReference type="Proteomes" id="UP001424741"/>
    </source>
</evidence>
<dbReference type="Proteomes" id="UP001424741">
    <property type="component" value="Unassembled WGS sequence"/>
</dbReference>